<accession>A0ABQ0LQX2</accession>
<evidence type="ECO:0000313" key="2">
    <source>
        <dbReference type="EMBL" id="GAT53446.1"/>
    </source>
</evidence>
<gene>
    <name evidence="2" type="ORF">MCHLO_10394</name>
</gene>
<evidence type="ECO:0000313" key="3">
    <source>
        <dbReference type="Proteomes" id="UP000815677"/>
    </source>
</evidence>
<reference evidence="2" key="1">
    <citation type="submission" date="2014-09" db="EMBL/GenBank/DDBJ databases">
        <title>Genome sequence of the luminous mushroom Mycena chlorophos for searching fungal bioluminescence genes.</title>
        <authorList>
            <person name="Tanaka Y."/>
            <person name="Kasuga D."/>
            <person name="Oba Y."/>
            <person name="Hase S."/>
            <person name="Sato K."/>
            <person name="Oba Y."/>
            <person name="Sakakibara Y."/>
        </authorList>
    </citation>
    <scope>NUCLEOTIDE SEQUENCE</scope>
</reference>
<dbReference type="Proteomes" id="UP000815677">
    <property type="component" value="Unassembled WGS sequence"/>
</dbReference>
<dbReference type="EMBL" id="DF848314">
    <property type="protein sequence ID" value="GAT53446.1"/>
    <property type="molecule type" value="Genomic_DNA"/>
</dbReference>
<name>A0ABQ0LQX2_MYCCL</name>
<organism evidence="2 3">
    <name type="scientific">Mycena chlorophos</name>
    <name type="common">Agaric fungus</name>
    <name type="synonym">Agaricus chlorophos</name>
    <dbReference type="NCBI Taxonomy" id="658473"/>
    <lineage>
        <taxon>Eukaryota</taxon>
        <taxon>Fungi</taxon>
        <taxon>Dikarya</taxon>
        <taxon>Basidiomycota</taxon>
        <taxon>Agaricomycotina</taxon>
        <taxon>Agaricomycetes</taxon>
        <taxon>Agaricomycetidae</taxon>
        <taxon>Agaricales</taxon>
        <taxon>Marasmiineae</taxon>
        <taxon>Mycenaceae</taxon>
        <taxon>Mycena</taxon>
    </lineage>
</organism>
<protein>
    <submittedName>
        <fullName evidence="2">Uncharacterized protein</fullName>
    </submittedName>
</protein>
<feature type="compositionally biased region" description="Basic and acidic residues" evidence="1">
    <location>
        <begin position="1"/>
        <end position="13"/>
    </location>
</feature>
<feature type="compositionally biased region" description="Basic and acidic residues" evidence="1">
    <location>
        <begin position="20"/>
        <end position="30"/>
    </location>
</feature>
<evidence type="ECO:0000256" key="1">
    <source>
        <dbReference type="SAM" id="MobiDB-lite"/>
    </source>
</evidence>
<feature type="region of interest" description="Disordered" evidence="1">
    <location>
        <begin position="1"/>
        <end position="69"/>
    </location>
</feature>
<proteinExistence type="predicted"/>
<sequence>MFERSSSSREGRAEMTWQNEHSDASLRRLAEAAAKAHCSTWRMSPSRRDQPVHAEGSQRAGIAASTLHCPKAVVSVQATAKRRRGGTTAIPENSA</sequence>
<keyword evidence="3" id="KW-1185">Reference proteome</keyword>